<evidence type="ECO:0000313" key="1">
    <source>
        <dbReference type="EMBL" id="MBW8685220.1"/>
    </source>
</evidence>
<dbReference type="SUPFAM" id="SSF75011">
    <property type="entry name" value="3-carboxy-cis,cis-mucoante lactonizing enzyme"/>
    <property type="match status" value="1"/>
</dbReference>
<keyword evidence="2" id="KW-1185">Reference proteome</keyword>
<comment type="caution">
    <text evidence="1">The sequence shown here is derived from an EMBL/GenBank/DDBJ whole genome shotgun (WGS) entry which is preliminary data.</text>
</comment>
<reference evidence="1 2" key="1">
    <citation type="submission" date="2021-08" db="EMBL/GenBank/DDBJ databases">
        <title>The genome sequence of Chitinophaga sp. B61.</title>
        <authorList>
            <person name="Zhang X."/>
        </authorList>
    </citation>
    <scope>NUCLEOTIDE SEQUENCE [LARGE SCALE GENOMIC DNA]</scope>
    <source>
        <strain evidence="1 2">B61</strain>
    </source>
</reference>
<gene>
    <name evidence="1" type="ORF">K1Y79_12860</name>
</gene>
<dbReference type="Proteomes" id="UP000812961">
    <property type="component" value="Unassembled WGS sequence"/>
</dbReference>
<protein>
    <submittedName>
        <fullName evidence="1">6-bladed beta-propeller</fullName>
    </submittedName>
</protein>
<name>A0ABS7GDI4_9BACT</name>
<dbReference type="Gene3D" id="2.120.10.30">
    <property type="entry name" value="TolB, C-terminal domain"/>
    <property type="match status" value="1"/>
</dbReference>
<sequence length="368" mass="42811">MKILLSLLFVVLLVIGCASEKVKTSLDIPSEHIALAAFNEQVTGGLPSAFVKRKRYINLEMHKDQNYVNIVDKIINTHSRIYVLDKRGKTLAAFDSTGKYLTKIDSRTREFSNIADFDVDKFGSVYLVDGRANRVLHYSDAFNLMSFKIAPFDIDVIDCLPDGGFLFGLSSWNERDNKHHKLIRTNGFLEAVNTFLYYDDFVDHNFWITGYRFLKTDKETFYNKPLDNEVYTFSPAGDVKKRYTFDFGKMNVPQEDKKEIDTKVSRYDSYRLLSEFTFVNEQYALGRLWDKRKFRFFYADRNKRELYLEDLSATNELSHIMDFDGRRLLTVIYPGEYNENGFKELSDDARGHLKAGGLVLCEYEMNAE</sequence>
<dbReference type="Pfam" id="PF17170">
    <property type="entry name" value="DUF5128"/>
    <property type="match status" value="1"/>
</dbReference>
<dbReference type="EMBL" id="JAICCF010000002">
    <property type="protein sequence ID" value="MBW8685220.1"/>
    <property type="molecule type" value="Genomic_DNA"/>
</dbReference>
<evidence type="ECO:0000313" key="2">
    <source>
        <dbReference type="Proteomes" id="UP000812961"/>
    </source>
</evidence>
<dbReference type="PROSITE" id="PS51257">
    <property type="entry name" value="PROKAR_LIPOPROTEIN"/>
    <property type="match status" value="1"/>
</dbReference>
<dbReference type="InterPro" id="IPR011042">
    <property type="entry name" value="6-blade_b-propeller_TolB-like"/>
</dbReference>
<accession>A0ABS7GDI4</accession>
<organism evidence="1 2">
    <name type="scientific">Chitinophaga rhizophila</name>
    <dbReference type="NCBI Taxonomy" id="2866212"/>
    <lineage>
        <taxon>Bacteria</taxon>
        <taxon>Pseudomonadati</taxon>
        <taxon>Bacteroidota</taxon>
        <taxon>Chitinophagia</taxon>
        <taxon>Chitinophagales</taxon>
        <taxon>Chitinophagaceae</taxon>
        <taxon>Chitinophaga</taxon>
    </lineage>
</organism>
<dbReference type="RefSeq" id="WP_220250441.1">
    <property type="nucleotide sequence ID" value="NZ_JAICCF010000002.1"/>
</dbReference>
<proteinExistence type="predicted"/>